<keyword evidence="4" id="KW-0539">Nucleus</keyword>
<dbReference type="GO" id="GO:0000981">
    <property type="term" value="F:DNA-binding transcription factor activity, RNA polymerase II-specific"/>
    <property type="evidence" value="ECO:0007669"/>
    <property type="project" value="InterPro"/>
</dbReference>
<feature type="region of interest" description="Disordered" evidence="5">
    <location>
        <begin position="1196"/>
        <end position="1253"/>
    </location>
</feature>
<dbReference type="PANTHER" id="PTHR46910">
    <property type="entry name" value="TRANSCRIPTION FACTOR PDR1"/>
    <property type="match status" value="1"/>
</dbReference>
<feature type="compositionally biased region" description="Polar residues" evidence="5">
    <location>
        <begin position="1434"/>
        <end position="1457"/>
    </location>
</feature>
<feature type="region of interest" description="Disordered" evidence="5">
    <location>
        <begin position="1357"/>
        <end position="1493"/>
    </location>
</feature>
<dbReference type="GO" id="GO:0008270">
    <property type="term" value="F:zinc ion binding"/>
    <property type="evidence" value="ECO:0007669"/>
    <property type="project" value="InterPro"/>
</dbReference>
<dbReference type="Gene3D" id="4.10.240.10">
    <property type="entry name" value="Zn(2)-C6 fungal-type DNA-binding domain"/>
    <property type="match status" value="1"/>
</dbReference>
<dbReference type="EMBL" id="JAIXMP010000003">
    <property type="protein sequence ID" value="KAI9275639.1"/>
    <property type="molecule type" value="Genomic_DNA"/>
</dbReference>
<evidence type="ECO:0000313" key="8">
    <source>
        <dbReference type="Proteomes" id="UP001209540"/>
    </source>
</evidence>
<feature type="compositionally biased region" description="Low complexity" evidence="5">
    <location>
        <begin position="1238"/>
        <end position="1251"/>
    </location>
</feature>
<evidence type="ECO:0000256" key="2">
    <source>
        <dbReference type="ARBA" id="ARBA00022723"/>
    </source>
</evidence>
<keyword evidence="8" id="KW-1185">Reference proteome</keyword>
<dbReference type="GO" id="GO:0005634">
    <property type="term" value="C:nucleus"/>
    <property type="evidence" value="ECO:0007669"/>
    <property type="project" value="UniProtKB-SubCell"/>
</dbReference>
<dbReference type="SMART" id="SM00066">
    <property type="entry name" value="GAL4"/>
    <property type="match status" value="1"/>
</dbReference>
<dbReference type="SUPFAM" id="SSF57701">
    <property type="entry name" value="Zn2/Cys6 DNA-binding domain"/>
    <property type="match status" value="1"/>
</dbReference>
<dbReference type="InterPro" id="IPR036864">
    <property type="entry name" value="Zn2-C6_fun-type_DNA-bd_sf"/>
</dbReference>
<evidence type="ECO:0000256" key="3">
    <source>
        <dbReference type="ARBA" id="ARBA00023125"/>
    </source>
</evidence>
<dbReference type="CDD" id="cd00067">
    <property type="entry name" value="GAL4"/>
    <property type="match status" value="1"/>
</dbReference>
<feature type="compositionally biased region" description="Low complexity" evidence="5">
    <location>
        <begin position="884"/>
        <end position="893"/>
    </location>
</feature>
<dbReference type="GO" id="GO:0003677">
    <property type="term" value="F:DNA binding"/>
    <property type="evidence" value="ECO:0007669"/>
    <property type="project" value="UniProtKB-KW"/>
</dbReference>
<name>A0AAD5K9F6_9FUNG</name>
<feature type="region of interest" description="Disordered" evidence="5">
    <location>
        <begin position="865"/>
        <end position="894"/>
    </location>
</feature>
<organism evidence="7 8">
    <name type="scientific">Phascolomyces articulosus</name>
    <dbReference type="NCBI Taxonomy" id="60185"/>
    <lineage>
        <taxon>Eukaryota</taxon>
        <taxon>Fungi</taxon>
        <taxon>Fungi incertae sedis</taxon>
        <taxon>Mucoromycota</taxon>
        <taxon>Mucoromycotina</taxon>
        <taxon>Mucoromycetes</taxon>
        <taxon>Mucorales</taxon>
        <taxon>Lichtheimiaceae</taxon>
        <taxon>Phascolomyces</taxon>
    </lineage>
</organism>
<dbReference type="Pfam" id="PF00172">
    <property type="entry name" value="Zn_clus"/>
    <property type="match status" value="1"/>
</dbReference>
<feature type="region of interest" description="Disordered" evidence="5">
    <location>
        <begin position="77"/>
        <end position="104"/>
    </location>
</feature>
<feature type="domain" description="Zn(2)-C6 fungal-type" evidence="6">
    <location>
        <begin position="29"/>
        <end position="58"/>
    </location>
</feature>
<dbReference type="InterPro" id="IPR001138">
    <property type="entry name" value="Zn2Cys6_DnaBD"/>
</dbReference>
<dbReference type="InterPro" id="IPR050987">
    <property type="entry name" value="AtrR-like"/>
</dbReference>
<feature type="compositionally biased region" description="Low complexity" evidence="5">
    <location>
        <begin position="309"/>
        <end position="322"/>
    </location>
</feature>
<feature type="compositionally biased region" description="Low complexity" evidence="5">
    <location>
        <begin position="88"/>
        <end position="104"/>
    </location>
</feature>
<keyword evidence="2" id="KW-0479">Metal-binding</keyword>
<proteinExistence type="predicted"/>
<protein>
    <recommendedName>
        <fullName evidence="6">Zn(2)-C6 fungal-type domain-containing protein</fullName>
    </recommendedName>
</protein>
<evidence type="ECO:0000259" key="6">
    <source>
        <dbReference type="PROSITE" id="PS50048"/>
    </source>
</evidence>
<evidence type="ECO:0000313" key="7">
    <source>
        <dbReference type="EMBL" id="KAI9275639.1"/>
    </source>
</evidence>
<feature type="region of interest" description="Disordered" evidence="5">
    <location>
        <begin position="288"/>
        <end position="322"/>
    </location>
</feature>
<feature type="compositionally biased region" description="Low complexity" evidence="5">
    <location>
        <begin position="1358"/>
        <end position="1368"/>
    </location>
</feature>
<reference evidence="7" key="2">
    <citation type="submission" date="2023-02" db="EMBL/GenBank/DDBJ databases">
        <authorList>
            <consortium name="DOE Joint Genome Institute"/>
            <person name="Mondo S.J."/>
            <person name="Chang Y."/>
            <person name="Wang Y."/>
            <person name="Ahrendt S."/>
            <person name="Andreopoulos W."/>
            <person name="Barry K."/>
            <person name="Beard J."/>
            <person name="Benny G.L."/>
            <person name="Blankenship S."/>
            <person name="Bonito G."/>
            <person name="Cuomo C."/>
            <person name="Desiro A."/>
            <person name="Gervers K.A."/>
            <person name="Hundley H."/>
            <person name="Kuo A."/>
            <person name="LaButti K."/>
            <person name="Lang B.F."/>
            <person name="Lipzen A."/>
            <person name="O'Donnell K."/>
            <person name="Pangilinan J."/>
            <person name="Reynolds N."/>
            <person name="Sandor L."/>
            <person name="Smith M.W."/>
            <person name="Tsang A."/>
            <person name="Grigoriev I.V."/>
            <person name="Stajich J.E."/>
            <person name="Spatafora J.W."/>
        </authorList>
    </citation>
    <scope>NUCLEOTIDE SEQUENCE</scope>
    <source>
        <strain evidence="7">RSA 2281</strain>
    </source>
</reference>
<keyword evidence="3" id="KW-0238">DNA-binding</keyword>
<accession>A0AAD5K9F6</accession>
<gene>
    <name evidence="7" type="ORF">BDA99DRAFT_555417</name>
</gene>
<dbReference type="PROSITE" id="PS50048">
    <property type="entry name" value="ZN2_CY6_FUNGAL_2"/>
    <property type="match status" value="1"/>
</dbReference>
<evidence type="ECO:0000256" key="4">
    <source>
        <dbReference type="ARBA" id="ARBA00023242"/>
    </source>
</evidence>
<dbReference type="Proteomes" id="UP001209540">
    <property type="component" value="Unassembled WGS sequence"/>
</dbReference>
<feature type="region of interest" description="Disordered" evidence="5">
    <location>
        <begin position="210"/>
        <end position="240"/>
    </location>
</feature>
<feature type="compositionally biased region" description="Low complexity" evidence="5">
    <location>
        <begin position="288"/>
        <end position="300"/>
    </location>
</feature>
<dbReference type="PANTHER" id="PTHR46910:SF3">
    <property type="entry name" value="HALOTOLERANCE PROTEIN 9-RELATED"/>
    <property type="match status" value="1"/>
</dbReference>
<comment type="caution">
    <text evidence="7">The sequence shown here is derived from an EMBL/GenBank/DDBJ whole genome shotgun (WGS) entry which is preliminary data.</text>
</comment>
<sequence length="1493" mass="166625">MKNNSGSNFRWHSCSKDDFPFKRHKVPKACQLCRQKKMRCDGLFPCARCTQSNLECSYEDDGNRRRRSEHITVVNKLKDEVSNSDDGSSSQPHQHSNNNTNDIMDDTMITATSSSSSTLEPGNHQYNLSYLPPQQQQQSDEFKRSNLKRITFSNNLYESMRQTDTSVIGKSYFFGTQLAPLLFDFFNLTSQPYKIWLHFIAQFRQFLKTNNNNNDHPHHHHNNNHRSHHHHKSSTVPPHAIPDHLAKEIINLFSKFNWLYSTMFNFTTLHTASAPALSQLFCPTTPSSSLNNNNSNSNSSGLQTPTSTNSPNNNNVENNNNNGTMEQTIVYAIHALVFHAAFQSLATSCHDIASSLEYYADLFYQEAQRRFWESILVVDKHRSLDTTALLQLARISVLLAHYECAALYEEQAYQTLRTGIGFALRARLSDIINNNNSHHEHYHQSKQVNERKRLKALYLILNAWHVWFSFYLHRYEWADDENQVPPLSPTTNKNSSSSFLLPKMNDATGDSKGAKQRWALQVVDIYTEFLKQLSKHDMTFSEIKGQLEALQSWTGVHSSDIHARRNSSDSQQEDARASPVSIPACILALYHHTLTIHIFFCQIPASVHLFRNNTTSSFVHGINEKTANNNNNKKALSFRDTILEICDESAADIVHVIDDLTLEHHTLPSGTTDQVRQCKLTVHSFMYPLCLAASISVSVLRQRKLSLEFNQTATMEEDLGSLQQQLQHIRARQQSKKRSSIQATEATITTAASTIPIEPKTGTLMPFYKLRRLLNPISSHIEMLNVFQESLVEIQATAVSSNKTSPQPMPMTAMDPMQHRYIPVPSASSLPPTTIATATTATAAAATMNTSMMTHHSHMAAMMMNPQLQRPPPPPPQHPATKPSSASSSSSASRFIDHQWPEALGQVFSDESLLTDGLPLQGSTMSGRPLDRNDIDREQLEKLSHKKDLRSNTSSAKTSSAGSNVVNGMQTTMGGGTTAMVTNNLDMFRTHNTLFSEAAAAAAAAAAAVTGGNVPTAGLPMRNTMATTGPPTTTDAYAMRTIPSGAIRKRRNTVGVQQQHHQQQTLLAHGQKRHYAATVPTTTNYPNLDMDYQQQQQLVPSKRMRTDSAYSDQMEILRTDRHQQQQQQRYSTATAAASADATNGNFNRTQQQMSNNLNIQDIQDQSGIPMYTTDFLLMDLSDTVAAAAAATTTTVSSTSSNPILYQQSTPTSRVHMDRNNNNPPHHTLRNEPPPTPEPFTTSNTSAVTPTTGSHHSMVNNITSNAPKVTLLPIPQTNPIPNKSWVSRHQKDWTEDFNRSVLETLHNTQHMNSEATSFGPGMVDPSSMSLNIDPMTSHTTQQPNLNDSNSMFIFFGMNQQQQQQQQQHDQQQRLTHASHQQQQGGGGWGVDQQQQQASLTRLQNGMRRSGLNMVGHNRRGTSGTTGHYQQRRNKSPQSMSINHHPQQQQAPSLSEPTNSSASDDRSPSASPAMFAQEQWLPDGGGGGVPTSTWN</sequence>
<reference evidence="7" key="1">
    <citation type="journal article" date="2022" name="IScience">
        <title>Evolution of zygomycete secretomes and the origins of terrestrial fungal ecologies.</title>
        <authorList>
            <person name="Chang Y."/>
            <person name="Wang Y."/>
            <person name="Mondo S."/>
            <person name="Ahrendt S."/>
            <person name="Andreopoulos W."/>
            <person name="Barry K."/>
            <person name="Beard J."/>
            <person name="Benny G.L."/>
            <person name="Blankenship S."/>
            <person name="Bonito G."/>
            <person name="Cuomo C."/>
            <person name="Desiro A."/>
            <person name="Gervers K.A."/>
            <person name="Hundley H."/>
            <person name="Kuo A."/>
            <person name="LaButti K."/>
            <person name="Lang B.F."/>
            <person name="Lipzen A."/>
            <person name="O'Donnell K."/>
            <person name="Pangilinan J."/>
            <person name="Reynolds N."/>
            <person name="Sandor L."/>
            <person name="Smith M.E."/>
            <person name="Tsang A."/>
            <person name="Grigoriev I.V."/>
            <person name="Stajich J.E."/>
            <person name="Spatafora J.W."/>
        </authorList>
    </citation>
    <scope>NUCLEOTIDE SEQUENCE</scope>
    <source>
        <strain evidence="7">RSA 2281</strain>
    </source>
</reference>
<feature type="region of interest" description="Disordered" evidence="5">
    <location>
        <begin position="942"/>
        <end position="973"/>
    </location>
</feature>
<feature type="compositionally biased region" description="Polar residues" evidence="5">
    <location>
        <begin position="1201"/>
        <end position="1212"/>
    </location>
</feature>
<feature type="compositionally biased region" description="Polar residues" evidence="5">
    <location>
        <begin position="951"/>
        <end position="964"/>
    </location>
</feature>
<evidence type="ECO:0000256" key="1">
    <source>
        <dbReference type="ARBA" id="ARBA00004123"/>
    </source>
</evidence>
<feature type="compositionally biased region" description="Basic residues" evidence="5">
    <location>
        <begin position="217"/>
        <end position="233"/>
    </location>
</feature>
<comment type="subcellular location">
    <subcellularLocation>
        <location evidence="1">Nucleus</location>
    </subcellularLocation>
</comment>
<evidence type="ECO:0000256" key="5">
    <source>
        <dbReference type="SAM" id="MobiDB-lite"/>
    </source>
</evidence>
<feature type="compositionally biased region" description="Pro residues" evidence="5">
    <location>
        <begin position="869"/>
        <end position="878"/>
    </location>
</feature>
<dbReference type="PROSITE" id="PS00463">
    <property type="entry name" value="ZN2_CY6_FUNGAL_1"/>
    <property type="match status" value="1"/>
</dbReference>